<dbReference type="Gene3D" id="1.10.260.160">
    <property type="match status" value="1"/>
</dbReference>
<keyword evidence="3" id="KW-1185">Reference proteome</keyword>
<protein>
    <submittedName>
        <fullName evidence="2">Uncharacterized protein</fullName>
    </submittedName>
</protein>
<dbReference type="GO" id="GO:0016042">
    <property type="term" value="P:lipid catabolic process"/>
    <property type="evidence" value="ECO:0007669"/>
    <property type="project" value="InterPro"/>
</dbReference>
<dbReference type="Proteomes" id="UP000611723">
    <property type="component" value="Unassembled WGS sequence"/>
</dbReference>
<reference evidence="2" key="1">
    <citation type="submission" date="2021-01" db="EMBL/GenBank/DDBJ databases">
        <title>Marivirga aurantiaca sp. nov., isolated from intertidal surface sediments.</title>
        <authorList>
            <person name="Zhang M."/>
        </authorList>
    </citation>
    <scope>NUCLEOTIDE SEQUENCE</scope>
    <source>
        <strain evidence="2">S37H4</strain>
    </source>
</reference>
<dbReference type="SUPFAM" id="SSF53474">
    <property type="entry name" value="alpha/beta-Hydrolases"/>
    <property type="match status" value="1"/>
</dbReference>
<accession>A0A934WYZ0</accession>
<dbReference type="InterPro" id="IPR005152">
    <property type="entry name" value="Lipase_secreted"/>
</dbReference>
<dbReference type="PIRSF" id="PIRSF029171">
    <property type="entry name" value="Esterase_LipA"/>
    <property type="match status" value="1"/>
</dbReference>
<dbReference type="PROSITE" id="PS51257">
    <property type="entry name" value="PROKAR_LIPOPROTEIN"/>
    <property type="match status" value="1"/>
</dbReference>
<dbReference type="Gene3D" id="3.40.50.1820">
    <property type="entry name" value="alpha/beta hydrolase"/>
    <property type="match status" value="1"/>
</dbReference>
<dbReference type="InterPro" id="IPR029058">
    <property type="entry name" value="AB_hydrolase_fold"/>
</dbReference>
<organism evidence="2 3">
    <name type="scientific">Marivirga aurantiaca</name>
    <dbReference type="NCBI Taxonomy" id="2802615"/>
    <lineage>
        <taxon>Bacteria</taxon>
        <taxon>Pseudomonadati</taxon>
        <taxon>Bacteroidota</taxon>
        <taxon>Cytophagia</taxon>
        <taxon>Cytophagales</taxon>
        <taxon>Marivirgaceae</taxon>
        <taxon>Marivirga</taxon>
    </lineage>
</organism>
<feature type="chain" id="PRO_5036784012" evidence="1">
    <location>
        <begin position="24"/>
        <end position="405"/>
    </location>
</feature>
<proteinExistence type="predicted"/>
<dbReference type="AlphaFoldDB" id="A0A934WYZ0"/>
<gene>
    <name evidence="2" type="ORF">JKA74_10525</name>
</gene>
<feature type="signal peptide" evidence="1">
    <location>
        <begin position="1"/>
        <end position="23"/>
    </location>
</feature>
<name>A0A934WYZ0_9BACT</name>
<evidence type="ECO:0000256" key="1">
    <source>
        <dbReference type="SAM" id="SignalP"/>
    </source>
</evidence>
<evidence type="ECO:0000313" key="2">
    <source>
        <dbReference type="EMBL" id="MBK6265472.1"/>
    </source>
</evidence>
<evidence type="ECO:0000313" key="3">
    <source>
        <dbReference type="Proteomes" id="UP000611723"/>
    </source>
</evidence>
<comment type="caution">
    <text evidence="2">The sequence shown here is derived from an EMBL/GenBank/DDBJ whole genome shotgun (WGS) entry which is preliminary data.</text>
</comment>
<dbReference type="GO" id="GO:0004806">
    <property type="term" value="F:triacylglycerol lipase activity"/>
    <property type="evidence" value="ECO:0007669"/>
    <property type="project" value="InterPro"/>
</dbReference>
<dbReference type="PANTHER" id="PTHR34853">
    <property type="match status" value="1"/>
</dbReference>
<dbReference type="RefSeq" id="WP_201431157.1">
    <property type="nucleotide sequence ID" value="NZ_JAEQBW010000004.1"/>
</dbReference>
<dbReference type="PANTHER" id="PTHR34853:SF1">
    <property type="entry name" value="LIPASE 5"/>
    <property type="match status" value="1"/>
</dbReference>
<sequence>MQAKKFLQLLPFLFLSLLWISCSDDNVEPGFDHVLSYELVETISKGEINQRFNNDPLVSGFINFDVEAYKVTYLTPNYDGTEVEASGLVLIPQVEGAVKLTSFQHSTLAKSNDPQIDQEHRAPSYLSSENAEIYLSAVLYASNGYLISSADYIGYGSTSEMFHPYEHAQTAATTCFDMLLATKELAESLSVNMTDELFLIGYSQGGNSTMALHKYIEENHAAEFPITRSAMGAGAYHKSAVGDYIFNFQGDLGFSISLYLWVLDSYDRIYLQKGIPYYLNEPYASEVVDNGYFAISSSNPQEVFTDTFIDDINDPNSDFRDALADNDIHDWKAIAPIKLYHSLEDKLVPYFNSADAFDNMTDKGSTEILLETYTYNSSVEPDAIHGAGGARFFSDVISVYFKYGI</sequence>
<dbReference type="EMBL" id="JAEQBW010000004">
    <property type="protein sequence ID" value="MBK6265472.1"/>
    <property type="molecule type" value="Genomic_DNA"/>
</dbReference>
<keyword evidence="1" id="KW-0732">Signal</keyword>